<dbReference type="AlphaFoldDB" id="A0A6A4RS15"/>
<reference evidence="1 2" key="1">
    <citation type="submission" date="2019-06" db="EMBL/GenBank/DDBJ databases">
        <title>Draft genomes of female and male turbot (Scophthalmus maximus).</title>
        <authorList>
            <person name="Xu H."/>
            <person name="Xu X.-W."/>
            <person name="Shao C."/>
            <person name="Chen S."/>
        </authorList>
    </citation>
    <scope>NUCLEOTIDE SEQUENCE [LARGE SCALE GENOMIC DNA]</scope>
    <source>
        <strain evidence="1">Ysfricsl-2016a</strain>
        <tissue evidence="1">Blood</tissue>
    </source>
</reference>
<comment type="caution">
    <text evidence="1">The sequence shown here is derived from an EMBL/GenBank/DDBJ whole genome shotgun (WGS) entry which is preliminary data.</text>
</comment>
<proteinExistence type="predicted"/>
<sequence length="109" mass="12123">MLARRNLKNEKFSNSTRDVRLLCASLQLRECLTARSVLTLQGRPPHAPPTCQSCICAHICLARCDVDVTVCVDISKERESENILLKCFKPKIISVKCKKNCCGGVTSDE</sequence>
<gene>
    <name evidence="1" type="ORF">F2P81_023709</name>
</gene>
<evidence type="ECO:0000313" key="2">
    <source>
        <dbReference type="Proteomes" id="UP000438429"/>
    </source>
</evidence>
<organism evidence="1 2">
    <name type="scientific">Scophthalmus maximus</name>
    <name type="common">Turbot</name>
    <name type="synonym">Psetta maxima</name>
    <dbReference type="NCBI Taxonomy" id="52904"/>
    <lineage>
        <taxon>Eukaryota</taxon>
        <taxon>Metazoa</taxon>
        <taxon>Chordata</taxon>
        <taxon>Craniata</taxon>
        <taxon>Vertebrata</taxon>
        <taxon>Euteleostomi</taxon>
        <taxon>Actinopterygii</taxon>
        <taxon>Neopterygii</taxon>
        <taxon>Teleostei</taxon>
        <taxon>Neoteleostei</taxon>
        <taxon>Acanthomorphata</taxon>
        <taxon>Carangaria</taxon>
        <taxon>Pleuronectiformes</taxon>
        <taxon>Pleuronectoidei</taxon>
        <taxon>Scophthalmidae</taxon>
        <taxon>Scophthalmus</taxon>
    </lineage>
</organism>
<protein>
    <submittedName>
        <fullName evidence="1">Uncharacterized protein</fullName>
    </submittedName>
</protein>
<accession>A0A6A4RS15</accession>
<name>A0A6A4RS15_SCOMX</name>
<dbReference type="EMBL" id="VEVO01000022">
    <property type="protein sequence ID" value="KAF0023079.1"/>
    <property type="molecule type" value="Genomic_DNA"/>
</dbReference>
<dbReference type="Proteomes" id="UP000438429">
    <property type="component" value="Unassembled WGS sequence"/>
</dbReference>
<evidence type="ECO:0000313" key="1">
    <source>
        <dbReference type="EMBL" id="KAF0023079.1"/>
    </source>
</evidence>